<organism evidence="3">
    <name type="scientific">uncultured spirochete</name>
    <dbReference type="NCBI Taxonomy" id="156406"/>
    <lineage>
        <taxon>Bacteria</taxon>
        <taxon>Pseudomonadati</taxon>
        <taxon>Spirochaetota</taxon>
        <taxon>Spirochaetia</taxon>
        <taxon>Spirochaetales</taxon>
        <taxon>environmental samples</taxon>
    </lineage>
</organism>
<feature type="transmembrane region" description="Helical" evidence="1">
    <location>
        <begin position="244"/>
        <end position="262"/>
    </location>
</feature>
<dbReference type="Gene3D" id="3.90.550.10">
    <property type="entry name" value="Spore Coat Polysaccharide Biosynthesis Protein SpsA, Chain A"/>
    <property type="match status" value="1"/>
</dbReference>
<feature type="domain" description="Glycosyltransferase 2-like" evidence="2">
    <location>
        <begin position="3"/>
        <end position="172"/>
    </location>
</feature>
<dbReference type="SUPFAM" id="SSF53448">
    <property type="entry name" value="Nucleotide-diphospho-sugar transferases"/>
    <property type="match status" value="1"/>
</dbReference>
<dbReference type="PANTHER" id="PTHR22916">
    <property type="entry name" value="GLYCOSYLTRANSFERASE"/>
    <property type="match status" value="1"/>
</dbReference>
<keyword evidence="1" id="KW-0472">Membrane</keyword>
<proteinExistence type="predicted"/>
<sequence>MISVIIPCYNEEKYIGPFLESLLHQTIGIDNLEVIIVDGMSNDGTRKILKNYLNNQNILLIDNTERTVPFALNKGIQYSHGDYIGLMGVHCKYPEDYFEKLYSAIRQYNADCVGGASITRPARNTSLCSAIAIAGSNIFGVGNSRFRIGVTDIQEVDTVAFGLYRREVFDKYGYFDTALTRDQDDEYNARLKKNNRKILLVPNVRIEYYARDSKKKLFQMNYQYGLFKPLVAKKIGKPISIRQIVPFLFVCWLLIGSIISIFSKAMMIINVGIALVYIGISLAISLKEALHVHDMKLIFILPQIFFIQHFAYGCGYLSGIVYFLLLGREKVDLKVSR</sequence>
<dbReference type="EMBL" id="FWDO01000005">
    <property type="protein sequence ID" value="SLM18725.1"/>
    <property type="molecule type" value="Genomic_DNA"/>
</dbReference>
<evidence type="ECO:0000313" key="3">
    <source>
        <dbReference type="EMBL" id="SLM18725.1"/>
    </source>
</evidence>
<evidence type="ECO:0000256" key="1">
    <source>
        <dbReference type="SAM" id="Phobius"/>
    </source>
</evidence>
<dbReference type="Pfam" id="PF00535">
    <property type="entry name" value="Glycos_transf_2"/>
    <property type="match status" value="1"/>
</dbReference>
<dbReference type="InterPro" id="IPR029044">
    <property type="entry name" value="Nucleotide-diphossugar_trans"/>
</dbReference>
<feature type="transmembrane region" description="Helical" evidence="1">
    <location>
        <begin position="298"/>
        <end position="325"/>
    </location>
</feature>
<keyword evidence="1" id="KW-0812">Transmembrane</keyword>
<keyword evidence="1" id="KW-1133">Transmembrane helix</keyword>
<name>A0A3P3XR17_9SPIR</name>
<dbReference type="AlphaFoldDB" id="A0A3P3XR17"/>
<feature type="transmembrane region" description="Helical" evidence="1">
    <location>
        <begin position="268"/>
        <end position="286"/>
    </location>
</feature>
<reference evidence="3" key="1">
    <citation type="submission" date="2017-02" db="EMBL/GenBank/DDBJ databases">
        <authorList>
            <person name="Regsiter A."/>
            <person name="William W."/>
        </authorList>
    </citation>
    <scope>NUCLEOTIDE SEQUENCE</scope>
    <source>
        <strain evidence="3">BdmA 4</strain>
    </source>
</reference>
<dbReference type="InterPro" id="IPR001173">
    <property type="entry name" value="Glyco_trans_2-like"/>
</dbReference>
<dbReference type="CDD" id="cd02525">
    <property type="entry name" value="Succinoglycan_BP_ExoA"/>
    <property type="match status" value="1"/>
</dbReference>
<accession>A0A3P3XR17</accession>
<dbReference type="GO" id="GO:0016758">
    <property type="term" value="F:hexosyltransferase activity"/>
    <property type="evidence" value="ECO:0007669"/>
    <property type="project" value="UniProtKB-ARBA"/>
</dbReference>
<gene>
    <name evidence="3" type="ORF">SPIRO4BDMA_50240</name>
</gene>
<evidence type="ECO:0000259" key="2">
    <source>
        <dbReference type="Pfam" id="PF00535"/>
    </source>
</evidence>
<keyword evidence="3" id="KW-0808">Transferase</keyword>
<protein>
    <submittedName>
        <fullName evidence="3">Glycosyl transferase</fullName>
    </submittedName>
</protein>